<name>A0AC60PIR5_IXOPE</name>
<dbReference type="Proteomes" id="UP000805193">
    <property type="component" value="Unassembled WGS sequence"/>
</dbReference>
<comment type="caution">
    <text evidence="1">The sequence shown here is derived from an EMBL/GenBank/DDBJ whole genome shotgun (WGS) entry which is preliminary data.</text>
</comment>
<dbReference type="EMBL" id="JABSTQ010010486">
    <property type="protein sequence ID" value="KAG0420684.1"/>
    <property type="molecule type" value="Genomic_DNA"/>
</dbReference>
<accession>A0AC60PIR5</accession>
<evidence type="ECO:0000313" key="1">
    <source>
        <dbReference type="EMBL" id="KAG0420684.1"/>
    </source>
</evidence>
<sequence length="372" mass="41374">MTRWQKAQQILNLETTSNDNDNDDLTQGPPTRRADAADAARRGDARRHRQTDVWAKAESGAVTRDAGGASAAAAVRRITTSPTSANVPTFSFARIFVPTYGTWFDAVVGISDQVEAVKASGRPRPDAREMSTWLELAEEAAVSPAQLVSWGASTAIIFGGVVPYVPQYREIRRTNNADGFSPFVCLALLVANTLRILFWFGHPFELPLLAQSLVMTACMLAMLRLCVHTRSQSLVLPQPSHTFTEHPWRQFWAWTDFLSYLEFVASFALCTGALLYLFLDCAPLVEALGFLALLTEALLGLPQFWRNLRNRSTRGMSNQMVLLWTLGDVFKTGYFVARSAPTQFWVCGGLQVALDIAILLQVVWYWRKCSTS</sequence>
<organism evidence="1 2">
    <name type="scientific">Ixodes persulcatus</name>
    <name type="common">Taiga tick</name>
    <dbReference type="NCBI Taxonomy" id="34615"/>
    <lineage>
        <taxon>Eukaryota</taxon>
        <taxon>Metazoa</taxon>
        <taxon>Ecdysozoa</taxon>
        <taxon>Arthropoda</taxon>
        <taxon>Chelicerata</taxon>
        <taxon>Arachnida</taxon>
        <taxon>Acari</taxon>
        <taxon>Parasitiformes</taxon>
        <taxon>Ixodida</taxon>
        <taxon>Ixodoidea</taxon>
        <taxon>Ixodidae</taxon>
        <taxon>Ixodinae</taxon>
        <taxon>Ixodes</taxon>
    </lineage>
</organism>
<proteinExistence type="predicted"/>
<reference evidence="1 2" key="1">
    <citation type="journal article" date="2020" name="Cell">
        <title>Large-Scale Comparative Analyses of Tick Genomes Elucidate Their Genetic Diversity and Vector Capacities.</title>
        <authorList>
            <consortium name="Tick Genome and Microbiome Consortium (TIGMIC)"/>
            <person name="Jia N."/>
            <person name="Wang J."/>
            <person name="Shi W."/>
            <person name="Du L."/>
            <person name="Sun Y."/>
            <person name="Zhan W."/>
            <person name="Jiang J.F."/>
            <person name="Wang Q."/>
            <person name="Zhang B."/>
            <person name="Ji P."/>
            <person name="Bell-Sakyi L."/>
            <person name="Cui X.M."/>
            <person name="Yuan T.T."/>
            <person name="Jiang B.G."/>
            <person name="Yang W.F."/>
            <person name="Lam T.T."/>
            <person name="Chang Q.C."/>
            <person name="Ding S.J."/>
            <person name="Wang X.J."/>
            <person name="Zhu J.G."/>
            <person name="Ruan X.D."/>
            <person name="Zhao L."/>
            <person name="Wei J.T."/>
            <person name="Ye R.Z."/>
            <person name="Que T.C."/>
            <person name="Du C.H."/>
            <person name="Zhou Y.H."/>
            <person name="Cheng J.X."/>
            <person name="Dai P.F."/>
            <person name="Guo W.B."/>
            <person name="Han X.H."/>
            <person name="Huang E.J."/>
            <person name="Li L.F."/>
            <person name="Wei W."/>
            <person name="Gao Y.C."/>
            <person name="Liu J.Z."/>
            <person name="Shao H.Z."/>
            <person name="Wang X."/>
            <person name="Wang C.C."/>
            <person name="Yang T.C."/>
            <person name="Huo Q.B."/>
            <person name="Li W."/>
            <person name="Chen H.Y."/>
            <person name="Chen S.E."/>
            <person name="Zhou L.G."/>
            <person name="Ni X.B."/>
            <person name="Tian J.H."/>
            <person name="Sheng Y."/>
            <person name="Liu T."/>
            <person name="Pan Y.S."/>
            <person name="Xia L.Y."/>
            <person name="Li J."/>
            <person name="Zhao F."/>
            <person name="Cao W.C."/>
        </authorList>
    </citation>
    <scope>NUCLEOTIDE SEQUENCE [LARGE SCALE GENOMIC DNA]</scope>
    <source>
        <strain evidence="1">Iper-2018</strain>
    </source>
</reference>
<gene>
    <name evidence="1" type="ORF">HPB47_003355</name>
</gene>
<evidence type="ECO:0000313" key="2">
    <source>
        <dbReference type="Proteomes" id="UP000805193"/>
    </source>
</evidence>
<protein>
    <submittedName>
        <fullName evidence="1">Uncharacterized protein</fullName>
    </submittedName>
</protein>
<keyword evidence="2" id="KW-1185">Reference proteome</keyword>